<dbReference type="GO" id="GO:0005819">
    <property type="term" value="C:spindle"/>
    <property type="evidence" value="ECO:0007669"/>
    <property type="project" value="UniProtKB-SubCell"/>
</dbReference>
<keyword evidence="11" id="KW-1185">Reference proteome</keyword>
<keyword evidence="3" id="KW-0963">Cytoplasm</keyword>
<evidence type="ECO:0000256" key="1">
    <source>
        <dbReference type="ARBA" id="ARBA00004186"/>
    </source>
</evidence>
<evidence type="ECO:0000313" key="12">
    <source>
        <dbReference type="RefSeq" id="XP_025056748.1"/>
    </source>
</evidence>
<feature type="region of interest" description="Disordered" evidence="10">
    <location>
        <begin position="174"/>
        <end position="261"/>
    </location>
</feature>
<dbReference type="GO" id="GO:0005737">
    <property type="term" value="C:cytoplasm"/>
    <property type="evidence" value="ECO:0007669"/>
    <property type="project" value="TreeGrafter"/>
</dbReference>
<dbReference type="RefSeq" id="XP_025056748.1">
    <property type="nucleotide sequence ID" value="XM_025200963.1"/>
</dbReference>
<evidence type="ECO:0000256" key="9">
    <source>
        <dbReference type="SAM" id="Coils"/>
    </source>
</evidence>
<evidence type="ECO:0000256" key="3">
    <source>
        <dbReference type="ARBA" id="ARBA00022490"/>
    </source>
</evidence>
<dbReference type="STRING" id="38654.A0A3Q0GF27"/>
<feature type="compositionally biased region" description="Basic and acidic residues" evidence="10">
    <location>
        <begin position="208"/>
        <end position="222"/>
    </location>
</feature>
<comment type="subcellular location">
    <subcellularLocation>
        <location evidence="1">Cytoplasm</location>
        <location evidence="1">Cytoskeleton</location>
        <location evidence="1">Spindle</location>
    </subcellularLocation>
    <subcellularLocation>
        <location evidence="2">Midbody</location>
    </subcellularLocation>
</comment>
<dbReference type="Proteomes" id="UP000189705">
    <property type="component" value="Unplaced"/>
</dbReference>
<dbReference type="CTD" id="26112"/>
<dbReference type="InParanoid" id="A0A3Q0GF27"/>
<reference evidence="12" key="1">
    <citation type="submission" date="2025-08" db="UniProtKB">
        <authorList>
            <consortium name="RefSeq"/>
        </authorList>
    </citation>
    <scope>IDENTIFICATION</scope>
</reference>
<comment type="similarity">
    <text evidence="8">Belongs to the CCDC69 family.</text>
</comment>
<dbReference type="InterPro" id="IPR051293">
    <property type="entry name" value="MTUS1/CCDC69"/>
</dbReference>
<sequence length="390" mass="43167">TDLLPGYRCPQGKERLRVQRSEGWAASGPCRTESSSWKFPGRADVVSEDKTPLTHVCWAQPGPELDPLSHVLACAVLSRARPGSSETQSHVAVQAGPDPVLCPFAAAANHCFYSGYGNASQSDTCGFPKWPVASEKHPGTCTPSQPSPGSEHLPAARGCASCLHGQVGCSLLSSAGNGGRRPKSPRAKGAASQELTASKKAKAPLPEDVQKEKAALLEEQRSPAKKLPRGQQEDGERWRGKAATQAERLTQGVGSQVPGQSDVEHELQLDALKRQHAEALQDLQQTHDQEKLLLTESYQQTQASLQEMIEKLNSQLKSFQERMKRVEESILSRDYKKHLQDYGSPSQFWEQELESLHFVIEMKNERIHQLDKKLLNLDLWWKGTCSWKRR</sequence>
<dbReference type="GeneID" id="102368859"/>
<gene>
    <name evidence="12" type="primary">CCDC69</name>
</gene>
<dbReference type="KEGG" id="asn:102368859"/>
<evidence type="ECO:0000256" key="5">
    <source>
        <dbReference type="ARBA" id="ARBA00023054"/>
    </source>
</evidence>
<keyword evidence="4" id="KW-0519">Myristate</keyword>
<accession>A0A3Q0GF27</accession>
<keyword evidence="5 9" id="KW-0175">Coiled coil</keyword>
<feature type="coiled-coil region" evidence="9">
    <location>
        <begin position="269"/>
        <end position="329"/>
    </location>
</feature>
<dbReference type="GO" id="GO:0030496">
    <property type="term" value="C:midbody"/>
    <property type="evidence" value="ECO:0007669"/>
    <property type="project" value="UniProtKB-SubCell"/>
</dbReference>
<evidence type="ECO:0000256" key="2">
    <source>
        <dbReference type="ARBA" id="ARBA00004214"/>
    </source>
</evidence>
<dbReference type="PANTHER" id="PTHR24200">
    <property type="entry name" value="TOUCAN, ISOFORM A"/>
    <property type="match status" value="1"/>
</dbReference>
<evidence type="ECO:0000313" key="11">
    <source>
        <dbReference type="Proteomes" id="UP000189705"/>
    </source>
</evidence>
<organism evidence="11 12">
    <name type="scientific">Alligator sinensis</name>
    <name type="common">Chinese alligator</name>
    <dbReference type="NCBI Taxonomy" id="38654"/>
    <lineage>
        <taxon>Eukaryota</taxon>
        <taxon>Metazoa</taxon>
        <taxon>Chordata</taxon>
        <taxon>Craniata</taxon>
        <taxon>Vertebrata</taxon>
        <taxon>Euteleostomi</taxon>
        <taxon>Archelosauria</taxon>
        <taxon>Archosauria</taxon>
        <taxon>Crocodylia</taxon>
        <taxon>Alligatoridae</taxon>
        <taxon>Alligatorinae</taxon>
        <taxon>Alligator</taxon>
    </lineage>
</organism>
<evidence type="ECO:0000256" key="6">
    <source>
        <dbReference type="ARBA" id="ARBA00023212"/>
    </source>
</evidence>
<proteinExistence type="inferred from homology"/>
<feature type="region of interest" description="Disordered" evidence="10">
    <location>
        <begin position="135"/>
        <end position="155"/>
    </location>
</feature>
<dbReference type="GO" id="GO:0005634">
    <property type="term" value="C:nucleus"/>
    <property type="evidence" value="ECO:0007669"/>
    <property type="project" value="TreeGrafter"/>
</dbReference>
<feature type="non-terminal residue" evidence="12">
    <location>
        <position position="1"/>
    </location>
</feature>
<dbReference type="GO" id="GO:0008017">
    <property type="term" value="F:microtubule binding"/>
    <property type="evidence" value="ECO:0007669"/>
    <property type="project" value="TreeGrafter"/>
</dbReference>
<name>A0A3Q0GF27_ALLSI</name>
<keyword evidence="6" id="KW-0206">Cytoskeleton</keyword>
<dbReference type="PANTHER" id="PTHR24200:SF6">
    <property type="entry name" value="COILED-COIL DOMAIN-CONTAINING PROTEIN 69"/>
    <property type="match status" value="1"/>
</dbReference>
<keyword evidence="7" id="KW-0449">Lipoprotein</keyword>
<evidence type="ECO:0000256" key="8">
    <source>
        <dbReference type="ARBA" id="ARBA00038407"/>
    </source>
</evidence>
<dbReference type="AlphaFoldDB" id="A0A3Q0GF27"/>
<evidence type="ECO:0000256" key="10">
    <source>
        <dbReference type="SAM" id="MobiDB-lite"/>
    </source>
</evidence>
<evidence type="ECO:0000256" key="4">
    <source>
        <dbReference type="ARBA" id="ARBA00022707"/>
    </source>
</evidence>
<evidence type="ECO:0000256" key="7">
    <source>
        <dbReference type="ARBA" id="ARBA00023288"/>
    </source>
</evidence>
<protein>
    <submittedName>
        <fullName evidence="12">Coiled-coil domain-containing protein 69</fullName>
    </submittedName>
</protein>